<evidence type="ECO:0000256" key="1">
    <source>
        <dbReference type="SAM" id="MobiDB-lite"/>
    </source>
</evidence>
<gene>
    <name evidence="2" type="ORF">EYF80_052278</name>
</gene>
<organism evidence="2 3">
    <name type="scientific">Liparis tanakae</name>
    <name type="common">Tanaka's snailfish</name>
    <dbReference type="NCBI Taxonomy" id="230148"/>
    <lineage>
        <taxon>Eukaryota</taxon>
        <taxon>Metazoa</taxon>
        <taxon>Chordata</taxon>
        <taxon>Craniata</taxon>
        <taxon>Vertebrata</taxon>
        <taxon>Euteleostomi</taxon>
        <taxon>Actinopterygii</taxon>
        <taxon>Neopterygii</taxon>
        <taxon>Teleostei</taxon>
        <taxon>Neoteleostei</taxon>
        <taxon>Acanthomorphata</taxon>
        <taxon>Eupercaria</taxon>
        <taxon>Perciformes</taxon>
        <taxon>Cottioidei</taxon>
        <taxon>Cottales</taxon>
        <taxon>Liparidae</taxon>
        <taxon>Liparis</taxon>
    </lineage>
</organism>
<name>A0A4Z2F8T9_9TELE</name>
<dbReference type="AlphaFoldDB" id="A0A4Z2F8T9"/>
<evidence type="ECO:0000313" key="3">
    <source>
        <dbReference type="Proteomes" id="UP000314294"/>
    </source>
</evidence>
<feature type="region of interest" description="Disordered" evidence="1">
    <location>
        <begin position="1"/>
        <end position="69"/>
    </location>
</feature>
<proteinExistence type="predicted"/>
<evidence type="ECO:0000313" key="2">
    <source>
        <dbReference type="EMBL" id="TNN37567.1"/>
    </source>
</evidence>
<accession>A0A4Z2F8T9</accession>
<sequence length="266" mass="29669">MALTHATCSAQKGESEGEEEDDREETEHFFVTQATDVPGCEFVLPDDEKRTAAAGSRETSPAAQRRPDVPLEAGGIQTAVRMLEHALEHLNVLREPKPEVDRIQMRRREKRQPAERRVTEMIREIRESTTVTDVPLRVAVPPTAFHTSTSAAPRLSTATVRTALAGSSFRGESTLCPERLFLYPPPHRVWLPPALLPERKPNGRHAASVYNRSPRRRPEPFVSKTVGGALNRKRKAAVTSVSFEMLSRREHAIGGAVSENDTNWEL</sequence>
<dbReference type="EMBL" id="SRLO01001471">
    <property type="protein sequence ID" value="TNN37567.1"/>
    <property type="molecule type" value="Genomic_DNA"/>
</dbReference>
<dbReference type="OrthoDB" id="1687175at2759"/>
<comment type="caution">
    <text evidence="2">The sequence shown here is derived from an EMBL/GenBank/DDBJ whole genome shotgun (WGS) entry which is preliminary data.</text>
</comment>
<protein>
    <submittedName>
        <fullName evidence="2">Uncharacterized protein</fullName>
    </submittedName>
</protein>
<keyword evidence="3" id="KW-1185">Reference proteome</keyword>
<dbReference type="Proteomes" id="UP000314294">
    <property type="component" value="Unassembled WGS sequence"/>
</dbReference>
<feature type="compositionally biased region" description="Polar residues" evidence="1">
    <location>
        <begin position="1"/>
        <end position="12"/>
    </location>
</feature>
<reference evidence="2 3" key="1">
    <citation type="submission" date="2019-03" db="EMBL/GenBank/DDBJ databases">
        <title>First draft genome of Liparis tanakae, snailfish: a comprehensive survey of snailfish specific genes.</title>
        <authorList>
            <person name="Kim W."/>
            <person name="Song I."/>
            <person name="Jeong J.-H."/>
            <person name="Kim D."/>
            <person name="Kim S."/>
            <person name="Ryu S."/>
            <person name="Song J.Y."/>
            <person name="Lee S.K."/>
        </authorList>
    </citation>
    <scope>NUCLEOTIDE SEQUENCE [LARGE SCALE GENOMIC DNA]</scope>
    <source>
        <tissue evidence="2">Muscle</tissue>
    </source>
</reference>